<dbReference type="eggNOG" id="COG0582">
    <property type="taxonomic scope" value="Bacteria"/>
</dbReference>
<dbReference type="EMBL" id="AECZ01000010">
    <property type="protein sequence ID" value="EFL51438.1"/>
    <property type="molecule type" value="Genomic_DNA"/>
</dbReference>
<protein>
    <submittedName>
        <fullName evidence="1">Integrase family protein</fullName>
    </submittedName>
</protein>
<dbReference type="SUPFAM" id="SSF56349">
    <property type="entry name" value="DNA breaking-rejoining enzymes"/>
    <property type="match status" value="1"/>
</dbReference>
<reference evidence="1 2" key="1">
    <citation type="submission" date="2010-08" db="EMBL/GenBank/DDBJ databases">
        <title>The draft genome of Desulfovibrio fructosovorans JJ.</title>
        <authorList>
            <consortium name="US DOE Joint Genome Institute (JGI-PGF)"/>
            <person name="Lucas S."/>
            <person name="Copeland A."/>
            <person name="Lapidus A."/>
            <person name="Cheng J.-F."/>
            <person name="Bruce D."/>
            <person name="Goodwin L."/>
            <person name="Pitluck S."/>
            <person name="Land M.L."/>
            <person name="Hauser L."/>
            <person name="Chang Y.-J."/>
            <person name="Jeffries C."/>
            <person name="Wall J.D."/>
            <person name="Stahl D.A."/>
            <person name="Arkin A.P."/>
            <person name="Dehal P."/>
            <person name="Stolyar S.M."/>
            <person name="Hazen T.C."/>
            <person name="Woyke T.J."/>
        </authorList>
    </citation>
    <scope>NUCLEOTIDE SEQUENCE [LARGE SCALE GENOMIC DNA]</scope>
    <source>
        <strain evidence="1 2">JJ</strain>
    </source>
</reference>
<sequence length="104" mass="11660">MQNCGQVFRYAVASGHADRDISGDLRGAMRGAIPPSKEKHHTSVIDPRDVASLLRTIETYQGSFMTMSALRLAPMLFVRPGELRHAEWTKYTTSLHFILTNSIK</sequence>
<dbReference type="GO" id="GO:0003677">
    <property type="term" value="F:DNA binding"/>
    <property type="evidence" value="ECO:0007669"/>
    <property type="project" value="InterPro"/>
</dbReference>
<dbReference type="Proteomes" id="UP000006250">
    <property type="component" value="Unassembled WGS sequence"/>
</dbReference>
<evidence type="ECO:0000313" key="2">
    <source>
        <dbReference type="Proteomes" id="UP000006250"/>
    </source>
</evidence>
<dbReference type="InterPro" id="IPR011010">
    <property type="entry name" value="DNA_brk_join_enz"/>
</dbReference>
<keyword evidence="2" id="KW-1185">Reference proteome</keyword>
<gene>
    <name evidence="1" type="ORF">DesfrDRAFT_1877</name>
</gene>
<name>E1JW78_SOLFR</name>
<evidence type="ECO:0000313" key="1">
    <source>
        <dbReference type="EMBL" id="EFL51438.1"/>
    </source>
</evidence>
<comment type="caution">
    <text evidence="1">The sequence shown here is derived from an EMBL/GenBank/DDBJ whole genome shotgun (WGS) entry which is preliminary data.</text>
</comment>
<dbReference type="AlphaFoldDB" id="E1JW78"/>
<proteinExistence type="predicted"/>
<accession>E1JW78</accession>
<organism evidence="1 2">
    <name type="scientific">Solidesulfovibrio fructosivorans JJ]</name>
    <dbReference type="NCBI Taxonomy" id="596151"/>
    <lineage>
        <taxon>Bacteria</taxon>
        <taxon>Pseudomonadati</taxon>
        <taxon>Thermodesulfobacteriota</taxon>
        <taxon>Desulfovibrionia</taxon>
        <taxon>Desulfovibrionales</taxon>
        <taxon>Desulfovibrionaceae</taxon>
        <taxon>Solidesulfovibrio</taxon>
    </lineage>
</organism>
<dbReference type="STRING" id="596151.DesfrDRAFT_1877"/>